<dbReference type="STRING" id="478744.SAMN05444359_10273"/>
<feature type="domain" description="HTH araC/xylS-type" evidence="5">
    <location>
        <begin position="257"/>
        <end position="361"/>
    </location>
</feature>
<dbReference type="RefSeq" id="WP_090165262.1">
    <property type="nucleotide sequence ID" value="NZ_FOFB01000002.1"/>
</dbReference>
<dbReference type="Pfam" id="PF12833">
    <property type="entry name" value="HTH_18"/>
    <property type="match status" value="1"/>
</dbReference>
<dbReference type="InterPro" id="IPR009057">
    <property type="entry name" value="Homeodomain-like_sf"/>
</dbReference>
<feature type="transmembrane region" description="Helical" evidence="4">
    <location>
        <begin position="171"/>
        <end position="189"/>
    </location>
</feature>
<dbReference type="OrthoDB" id="5492415at2"/>
<proteinExistence type="predicted"/>
<feature type="transmembrane region" description="Helical" evidence="4">
    <location>
        <begin position="6"/>
        <end position="30"/>
    </location>
</feature>
<evidence type="ECO:0000313" key="6">
    <source>
        <dbReference type="EMBL" id="SEP75260.1"/>
    </source>
</evidence>
<reference evidence="7" key="1">
    <citation type="submission" date="2016-10" db="EMBL/GenBank/DDBJ databases">
        <authorList>
            <person name="Varghese N."/>
            <person name="Submissions S."/>
        </authorList>
    </citation>
    <scope>NUCLEOTIDE SEQUENCE [LARGE SCALE GENOMIC DNA]</scope>
    <source>
        <strain evidence="7">DSM 24740</strain>
    </source>
</reference>
<dbReference type="Proteomes" id="UP000199021">
    <property type="component" value="Unassembled WGS sequence"/>
</dbReference>
<dbReference type="InterPro" id="IPR018060">
    <property type="entry name" value="HTH_AraC"/>
</dbReference>
<dbReference type="PROSITE" id="PS00041">
    <property type="entry name" value="HTH_ARAC_FAMILY_1"/>
    <property type="match status" value="1"/>
</dbReference>
<dbReference type="PANTHER" id="PTHR43280">
    <property type="entry name" value="ARAC-FAMILY TRANSCRIPTIONAL REGULATOR"/>
    <property type="match status" value="1"/>
</dbReference>
<sequence>MTLSLSGFFILASVVQGLFIGLAILCAPFFRSSTNNYLAGFILLVSGMTFLGWQEFDHFWPDYFWSLMWEFLIPVLLFQYALRLLQHPYLRAPWLPWLYAPFLVVLVADIIFDLDFSFGVYTLPFPQQHPAYQFYDSLLDSMALWWNIFFFGWIFRIARNDRNAAADKRRWLTRFSIALLLVMSVWFLSDYIQYRTAVEDPYSMLWLALSLLFWYIAYVGVYQLRIVDERAEIGALRDQLLEPATPANVSVGNDYSPALRQLMEEEQLYRNPDLGRQVVAEQLGISEGYLSQVMSTQVGQPFADYINSYRIEEAKRLLSSPEFNPYSLEAIGLEAGFKSRSAFYTCFKKATGTTPGMFRKEVKTS</sequence>
<protein>
    <submittedName>
        <fullName evidence="6">AraC-type DNA-binding protein</fullName>
    </submittedName>
</protein>
<feature type="transmembrane region" description="Helical" evidence="4">
    <location>
        <begin position="37"/>
        <end position="54"/>
    </location>
</feature>
<evidence type="ECO:0000256" key="2">
    <source>
        <dbReference type="ARBA" id="ARBA00023125"/>
    </source>
</evidence>
<evidence type="ECO:0000313" key="7">
    <source>
        <dbReference type="Proteomes" id="UP000199021"/>
    </source>
</evidence>
<feature type="transmembrane region" description="Helical" evidence="4">
    <location>
        <begin position="201"/>
        <end position="221"/>
    </location>
</feature>
<accession>A0A1H9AEZ1</accession>
<gene>
    <name evidence="6" type="ORF">SAMN05444359_10273</name>
</gene>
<dbReference type="SMART" id="SM00342">
    <property type="entry name" value="HTH_ARAC"/>
    <property type="match status" value="1"/>
</dbReference>
<keyword evidence="3" id="KW-0804">Transcription</keyword>
<dbReference type="AlphaFoldDB" id="A0A1H9AEZ1"/>
<evidence type="ECO:0000256" key="4">
    <source>
        <dbReference type="SAM" id="Phobius"/>
    </source>
</evidence>
<feature type="transmembrane region" description="Helical" evidence="4">
    <location>
        <begin position="66"/>
        <end position="85"/>
    </location>
</feature>
<keyword evidence="2 6" id="KW-0238">DNA-binding</keyword>
<dbReference type="PANTHER" id="PTHR43280:SF29">
    <property type="entry name" value="ARAC-FAMILY TRANSCRIPTIONAL REGULATOR"/>
    <property type="match status" value="1"/>
</dbReference>
<dbReference type="SUPFAM" id="SSF46689">
    <property type="entry name" value="Homeodomain-like"/>
    <property type="match status" value="1"/>
</dbReference>
<dbReference type="GO" id="GO:0003700">
    <property type="term" value="F:DNA-binding transcription factor activity"/>
    <property type="evidence" value="ECO:0007669"/>
    <property type="project" value="InterPro"/>
</dbReference>
<keyword evidence="4" id="KW-0472">Membrane</keyword>
<dbReference type="EMBL" id="FOFB01000002">
    <property type="protein sequence ID" value="SEP75260.1"/>
    <property type="molecule type" value="Genomic_DNA"/>
</dbReference>
<evidence type="ECO:0000256" key="1">
    <source>
        <dbReference type="ARBA" id="ARBA00023015"/>
    </source>
</evidence>
<feature type="transmembrane region" description="Helical" evidence="4">
    <location>
        <begin position="97"/>
        <end position="123"/>
    </location>
</feature>
<dbReference type="InterPro" id="IPR018062">
    <property type="entry name" value="HTH_AraC-typ_CS"/>
</dbReference>
<evidence type="ECO:0000256" key="3">
    <source>
        <dbReference type="ARBA" id="ARBA00023163"/>
    </source>
</evidence>
<organism evidence="6 7">
    <name type="scientific">Neolewinella agarilytica</name>
    <dbReference type="NCBI Taxonomy" id="478744"/>
    <lineage>
        <taxon>Bacteria</taxon>
        <taxon>Pseudomonadati</taxon>
        <taxon>Bacteroidota</taxon>
        <taxon>Saprospiria</taxon>
        <taxon>Saprospirales</taxon>
        <taxon>Lewinellaceae</taxon>
        <taxon>Neolewinella</taxon>
    </lineage>
</organism>
<evidence type="ECO:0000259" key="5">
    <source>
        <dbReference type="PROSITE" id="PS01124"/>
    </source>
</evidence>
<dbReference type="InParanoid" id="A0A1H9AEZ1"/>
<keyword evidence="7" id="KW-1185">Reference proteome</keyword>
<dbReference type="GO" id="GO:0043565">
    <property type="term" value="F:sequence-specific DNA binding"/>
    <property type="evidence" value="ECO:0007669"/>
    <property type="project" value="InterPro"/>
</dbReference>
<feature type="transmembrane region" description="Helical" evidence="4">
    <location>
        <begin position="143"/>
        <end position="159"/>
    </location>
</feature>
<keyword evidence="1" id="KW-0805">Transcription regulation</keyword>
<dbReference type="Gene3D" id="1.10.10.60">
    <property type="entry name" value="Homeodomain-like"/>
    <property type="match status" value="2"/>
</dbReference>
<name>A0A1H9AEZ1_9BACT</name>
<keyword evidence="4" id="KW-0812">Transmembrane</keyword>
<keyword evidence="4" id="KW-1133">Transmembrane helix</keyword>
<dbReference type="PROSITE" id="PS01124">
    <property type="entry name" value="HTH_ARAC_FAMILY_2"/>
    <property type="match status" value="1"/>
</dbReference>